<organism evidence="8 9">
    <name type="scientific">Cynoglossus semilaevis</name>
    <name type="common">Tongue sole</name>
    <dbReference type="NCBI Taxonomy" id="244447"/>
    <lineage>
        <taxon>Eukaryota</taxon>
        <taxon>Metazoa</taxon>
        <taxon>Chordata</taxon>
        <taxon>Craniata</taxon>
        <taxon>Vertebrata</taxon>
        <taxon>Euteleostomi</taxon>
        <taxon>Actinopterygii</taxon>
        <taxon>Neopterygii</taxon>
        <taxon>Teleostei</taxon>
        <taxon>Neoteleostei</taxon>
        <taxon>Acanthomorphata</taxon>
        <taxon>Carangaria</taxon>
        <taxon>Pleuronectiformes</taxon>
        <taxon>Pleuronectoidei</taxon>
        <taxon>Cynoglossidae</taxon>
        <taxon>Cynoglossinae</taxon>
        <taxon>Cynoglossus</taxon>
    </lineage>
</organism>
<dbReference type="Proteomes" id="UP000265120">
    <property type="component" value="Chromosome 10"/>
</dbReference>
<comment type="subcellular location">
    <subcellularLocation>
        <location evidence="1">Membrane</location>
        <topology evidence="1">Single-pass type I membrane protein</topology>
    </subcellularLocation>
</comment>
<reference evidence="8" key="2">
    <citation type="submission" date="2025-08" db="UniProtKB">
        <authorList>
            <consortium name="Ensembl"/>
        </authorList>
    </citation>
    <scope>IDENTIFICATION</scope>
</reference>
<dbReference type="GeneTree" id="ENSGT00390000007643"/>
<keyword evidence="9" id="KW-1185">Reference proteome</keyword>
<dbReference type="Ensembl" id="ENSCSET00000006957.1">
    <property type="protein sequence ID" value="ENSCSEP00000006882.1"/>
    <property type="gene ID" value="ENSCSEG00000004444.1"/>
</dbReference>
<sequence length="618" mass="69214">MWLQQRLKGLPGLLSSSWARRLLVGVLLFLIFYWYLGAERRWSPFSSSSMPGGAAGQCLLAEIHRWKSLVERGEAIYSTPLEPLDTPFVSGNGHILLDIDSNKLWVASSSMAGSAPVHQTEYSPRIGVHLAGKRTEVQASMLWFRKGAVLSVRCALQSTRDCVTIREEFIAHRSRSNVYLQRIHINNPTDTDATLEISYDNPSFGSKFSSSVEKLDEREILLSSGRVPLESNRMVLVVVVTKKINSRIQVSAKSEYIDNILSVVWTSNPIDTSMLEETFSALREGAKQEMEELLRASTDELVMSHQQAWMDLFISGVEMRKITDSHTPSSRTVNTTLYYIISSSAAPLLDQRLGSDERARLESSLNYADHCFSGHATMHAENLWPERVSSAAQILQLVTLWTLTLQKRGCKVLVAAGAHGAMQGMVLSFGGLQFTENHLQFQADPDVLHNSYALRGIHYNQDLINLAVLLDAEGKPFLHVSVKPQEEPVKLYACEAGCLNEPVELTSEVKGHTFPVMVTQPITPLLYISTDLRHLQDLRHTLHLKAILAHKEHMAIRYPGLPFLFWFSVASLTTLFHLFLFKLIYNEYCGPGAKPLFRSKQVTGKSEEGFNCDVKIAA</sequence>
<evidence type="ECO:0000256" key="1">
    <source>
        <dbReference type="ARBA" id="ARBA00004479"/>
    </source>
</evidence>
<dbReference type="AlphaFoldDB" id="A0A3P8UX12"/>
<dbReference type="InParanoid" id="A0A3P8UX12"/>
<dbReference type="InterPro" id="IPR018795">
    <property type="entry name" value="K2013-like"/>
</dbReference>
<keyword evidence="5 7" id="KW-0472">Membrane</keyword>
<evidence type="ECO:0000256" key="3">
    <source>
        <dbReference type="ARBA" id="ARBA00022729"/>
    </source>
</evidence>
<keyword evidence="2 7" id="KW-0812">Transmembrane</keyword>
<feature type="transmembrane region" description="Helical" evidence="7">
    <location>
        <begin position="18"/>
        <end position="36"/>
    </location>
</feature>
<protein>
    <submittedName>
        <fullName evidence="8">Si:dkeyp-104h9.5</fullName>
    </submittedName>
</protein>
<evidence type="ECO:0000256" key="2">
    <source>
        <dbReference type="ARBA" id="ARBA00022692"/>
    </source>
</evidence>
<reference evidence="8" key="3">
    <citation type="submission" date="2025-09" db="UniProtKB">
        <authorList>
            <consortium name="Ensembl"/>
        </authorList>
    </citation>
    <scope>IDENTIFICATION</scope>
</reference>
<evidence type="ECO:0000256" key="5">
    <source>
        <dbReference type="ARBA" id="ARBA00023136"/>
    </source>
</evidence>
<dbReference type="Pfam" id="PF10222">
    <property type="entry name" value="DUF2152"/>
    <property type="match status" value="1"/>
</dbReference>
<feature type="transmembrane region" description="Helical" evidence="7">
    <location>
        <begin position="563"/>
        <end position="585"/>
    </location>
</feature>
<dbReference type="FunCoup" id="A0A3P8UX12">
    <property type="interactions" value="1360"/>
</dbReference>
<evidence type="ECO:0000313" key="8">
    <source>
        <dbReference type="Ensembl" id="ENSCSEP00000006882.1"/>
    </source>
</evidence>
<keyword evidence="6" id="KW-0325">Glycoprotein</keyword>
<dbReference type="STRING" id="244447.ENSCSEP00000006882"/>
<evidence type="ECO:0000256" key="4">
    <source>
        <dbReference type="ARBA" id="ARBA00022989"/>
    </source>
</evidence>
<dbReference type="GO" id="GO:0016020">
    <property type="term" value="C:membrane"/>
    <property type="evidence" value="ECO:0007669"/>
    <property type="project" value="UniProtKB-SubCell"/>
</dbReference>
<reference evidence="8 9" key="1">
    <citation type="journal article" date="2014" name="Nat. Genet.">
        <title>Whole-genome sequence of a flatfish provides insights into ZW sex chromosome evolution and adaptation to a benthic lifestyle.</title>
        <authorList>
            <person name="Chen S."/>
            <person name="Zhang G."/>
            <person name="Shao C."/>
            <person name="Huang Q."/>
            <person name="Liu G."/>
            <person name="Zhang P."/>
            <person name="Song W."/>
            <person name="An N."/>
            <person name="Chalopin D."/>
            <person name="Volff J.N."/>
            <person name="Hong Y."/>
            <person name="Li Q."/>
            <person name="Sha Z."/>
            <person name="Zhou H."/>
            <person name="Xie M."/>
            <person name="Yu Q."/>
            <person name="Liu Y."/>
            <person name="Xiang H."/>
            <person name="Wang N."/>
            <person name="Wu K."/>
            <person name="Yang C."/>
            <person name="Zhou Q."/>
            <person name="Liao X."/>
            <person name="Yang L."/>
            <person name="Hu Q."/>
            <person name="Zhang J."/>
            <person name="Meng L."/>
            <person name="Jin L."/>
            <person name="Tian Y."/>
            <person name="Lian J."/>
            <person name="Yang J."/>
            <person name="Miao G."/>
            <person name="Liu S."/>
            <person name="Liang Z."/>
            <person name="Yan F."/>
            <person name="Li Y."/>
            <person name="Sun B."/>
            <person name="Zhang H."/>
            <person name="Zhang J."/>
            <person name="Zhu Y."/>
            <person name="Du M."/>
            <person name="Zhao Y."/>
            <person name="Schartl M."/>
            <person name="Tang Q."/>
            <person name="Wang J."/>
        </authorList>
    </citation>
    <scope>NUCLEOTIDE SEQUENCE</scope>
</reference>
<dbReference type="PANTHER" id="PTHR31386:SF2">
    <property type="entry name" value="SIMILAR TO RIKEN CDNA 2510039O18"/>
    <property type="match status" value="1"/>
</dbReference>
<evidence type="ECO:0000313" key="9">
    <source>
        <dbReference type="Proteomes" id="UP000265120"/>
    </source>
</evidence>
<keyword evidence="3" id="KW-0732">Signal</keyword>
<name>A0A3P8UX12_CYNSE</name>
<evidence type="ECO:0000256" key="7">
    <source>
        <dbReference type="SAM" id="Phobius"/>
    </source>
</evidence>
<dbReference type="PANTHER" id="PTHR31386">
    <property type="entry name" value="UNCHARACTERIZED PROTEIN KIAA2013"/>
    <property type="match status" value="1"/>
</dbReference>
<keyword evidence="4 7" id="KW-1133">Transmembrane helix</keyword>
<dbReference type="OMA" id="LAEIHRW"/>
<evidence type="ECO:0000256" key="6">
    <source>
        <dbReference type="ARBA" id="ARBA00023180"/>
    </source>
</evidence>
<proteinExistence type="predicted"/>
<accession>A0A3P8UX12</accession>